<comment type="caution">
    <text evidence="2">The sequence shown here is derived from an EMBL/GenBank/DDBJ whole genome shotgun (WGS) entry which is preliminary data.</text>
</comment>
<feature type="signal peptide" evidence="1">
    <location>
        <begin position="1"/>
        <end position="22"/>
    </location>
</feature>
<name>A0ABT4DMX8_9BACL</name>
<dbReference type="PROSITE" id="PS51257">
    <property type="entry name" value="PROKAR_LIPOPROTEIN"/>
    <property type="match status" value="1"/>
</dbReference>
<accession>A0ABT4DMX8</accession>
<keyword evidence="1" id="KW-0732">Signal</keyword>
<proteinExistence type="predicted"/>
<dbReference type="InterPro" id="IPR006059">
    <property type="entry name" value="SBP"/>
</dbReference>
<feature type="chain" id="PRO_5045092761" evidence="1">
    <location>
        <begin position="23"/>
        <end position="539"/>
    </location>
</feature>
<dbReference type="PANTHER" id="PTHR43649">
    <property type="entry name" value="ARABINOSE-BINDING PROTEIN-RELATED"/>
    <property type="match status" value="1"/>
</dbReference>
<dbReference type="InterPro" id="IPR050490">
    <property type="entry name" value="Bact_solute-bd_prot1"/>
</dbReference>
<dbReference type="EMBL" id="JAMDLW010000002">
    <property type="protein sequence ID" value="MCY9518717.1"/>
    <property type="molecule type" value="Genomic_DNA"/>
</dbReference>
<reference evidence="2 3" key="1">
    <citation type="submission" date="2022-05" db="EMBL/GenBank/DDBJ databases">
        <title>Genome Sequencing of Bee-Associated Microbes.</title>
        <authorList>
            <person name="Dunlap C."/>
        </authorList>
    </citation>
    <scope>NUCLEOTIDE SEQUENCE [LARGE SCALE GENOMIC DNA]</scope>
    <source>
        <strain evidence="2 3">NRRL NRS-1438</strain>
    </source>
</reference>
<dbReference type="Gene3D" id="3.40.190.10">
    <property type="entry name" value="Periplasmic binding protein-like II"/>
    <property type="match status" value="2"/>
</dbReference>
<gene>
    <name evidence="2" type="ORF">M5X09_03370</name>
</gene>
<organism evidence="2 3">
    <name type="scientific">Paenibacillus apiarius</name>
    <dbReference type="NCBI Taxonomy" id="46240"/>
    <lineage>
        <taxon>Bacteria</taxon>
        <taxon>Bacillati</taxon>
        <taxon>Bacillota</taxon>
        <taxon>Bacilli</taxon>
        <taxon>Bacillales</taxon>
        <taxon>Paenibacillaceae</taxon>
        <taxon>Paenibacillus</taxon>
    </lineage>
</organism>
<evidence type="ECO:0000313" key="3">
    <source>
        <dbReference type="Proteomes" id="UP001207626"/>
    </source>
</evidence>
<dbReference type="PANTHER" id="PTHR43649:SF12">
    <property type="entry name" value="DIACETYLCHITOBIOSE BINDING PROTEIN DASA"/>
    <property type="match status" value="1"/>
</dbReference>
<keyword evidence="3" id="KW-1185">Reference proteome</keyword>
<evidence type="ECO:0000256" key="1">
    <source>
        <dbReference type="SAM" id="SignalP"/>
    </source>
</evidence>
<dbReference type="RefSeq" id="WP_087433774.1">
    <property type="nucleotide sequence ID" value="NZ_JAMDLV010000020.1"/>
</dbReference>
<dbReference type="SUPFAM" id="SSF53850">
    <property type="entry name" value="Periplasmic binding protein-like II"/>
    <property type="match status" value="1"/>
</dbReference>
<protein>
    <submittedName>
        <fullName evidence="2">Extracellular solute-binding protein</fullName>
    </submittedName>
</protein>
<evidence type="ECO:0000313" key="2">
    <source>
        <dbReference type="EMBL" id="MCY9518717.1"/>
    </source>
</evidence>
<dbReference type="Proteomes" id="UP001207626">
    <property type="component" value="Unassembled WGS sequence"/>
</dbReference>
<sequence>MKQGRTWLALSLAMVMLMPLLAACSPSAAGNKQEGEPVKAAAFGEKTIAFSFYGNYDWYTMPPWGKDLATKWIKANKKVEVTAISSGGNAKQKLNTMIASDELPDVIWLDRGADVERLRAADLLVPFDEYLDKYPNLKKWAGESTLSMLRSPDGKIYQFPNWYTTQPNGNAGYVVNKKIYTELGSPKLETTADLYDYLKRVKQNYPDVIPLEVGAGAEGVEILTSAFAENRPSLFNVMQAVPAGGELTSIFTDPVFRESMLFASRLFRERLMSQDTMSQTRDQLAEKIVTGRVAVLAGSSPTEFASRGDNMLRAEDPNDGYMMIWPLRKEGLDKNKIYPGDYKQLGWNVSVITKAADNPEAIFAFLDWLTGPEGQRIIFWGPEGLYWEGTDADGAPIFTAKFTTDIENRNKLMDSTINFQWNGNTVYVDSSKSKFEQTLPEEKRNWETRWQTEITWKTQYNGTEFVNLDPPGDTEEGIAAQSIADIYSATRAKILLNAKNDGDVLRLLDEAEAKAQHVGYAKLLAYKTEKWQENVEKLK</sequence>
<dbReference type="Pfam" id="PF01547">
    <property type="entry name" value="SBP_bac_1"/>
    <property type="match status" value="1"/>
</dbReference>